<feature type="compositionally biased region" description="Low complexity" evidence="2">
    <location>
        <begin position="45"/>
        <end position="63"/>
    </location>
</feature>
<evidence type="ECO:0000313" key="6">
    <source>
        <dbReference type="Proteomes" id="UP000428333"/>
    </source>
</evidence>
<feature type="non-terminal residue" evidence="5">
    <location>
        <position position="1"/>
    </location>
</feature>
<keyword evidence="6" id="KW-1185">Reference proteome</keyword>
<keyword evidence="3" id="KW-0812">Transmembrane</keyword>
<dbReference type="Proteomes" id="UP000428333">
    <property type="component" value="Linkage Group LG10"/>
</dbReference>
<feature type="compositionally biased region" description="Basic and acidic residues" evidence="2">
    <location>
        <begin position="64"/>
        <end position="75"/>
    </location>
</feature>
<sequence>MGRNSASPDRLSSGEEDGDNAAAAANSTTGLGFRSIRDRIRFKRNPNPTTTTKTTSPVNNNNTTKDRTGKTTSDRRRSHHHGRPAPSARKFPLFPFRGRSLFYFCVFLAVFLFALASMVLQSSIASAVFRMGGGSERMGRLVREGLKFGSSLRFVPLMTVGPRWRGSVELDRLRRSGPRIGIRPPRLALVLGNMKNDPVSLMLYTVVKSLQELGYLFKIYAVDDGKARSMWEKIGGQIFILSPERYHRIDWLTYVCYLVFVNIYVFFEGVIVDSLEARAAISSLMQEPFCSVPLLWAIQEDTLANRLPAYEDMSWEHLISFWRSAFSRADVIVFPDFSLPMLYSVLDTGNFFVIPGSPIDVWAAEGYSKSHSKMQLRTDNGFNKDDMLVLIVGSSFFYNELSWEYAVAMHDIGPLLLKYARGKDSRGAFKFLFLGGNSTNGYTDALQEIATHLGFHHGSVRHYGMNGDVNGLLLMADIVLYGSSQDVQGFPPLLTRAMSFGIPVIAPDYPVIKKYVVDGVHGMIYPKHQPDALMRAFSLLISKGKLSKFAHSVASSGRLLAKNMQASDCVIGYAKLLENVLTFSSGAQLPGQISKLKQGTWEWNLFRMEMEQGIMDQKGSYMRNSSIVYALEEQLTNHIDLGDGNQSEPEILAQDIPTDLDWDILMEIDNSEEMESLEMEEIEGRMEKDSGVWDEIYRNARKAEKLKSEGHERDEGELERTGQALCIYEIYDGAGAWPFLHHGSLYRGLSLSTSARRMRSDDVDAVGRLPLLKESYYRDILCEIGGMFAVANSVDNIHKRSWIGFQSWRAGGRKVSLSTRAEQVLEEKIKEETKGDVIYFWAHFGMDSGLSGSNDALTFWSMCDILNGGNCRTAFEDAFRRMYALPSHIGALPPMPEDGGHWSALHSWVMPTPSFLEFIMFSRMFADSLNSLHTNSSEITTCLLGSSSLEKKHCYCRILELLVNVWAYHSARKMVYIDPHTGSLQEQHPIEQRKGYMWAKYFTFPLLKSMDEDLAEEADDNDHPSEMWLWPLTGEVYWQGVYEREREERYRLKMDKKRKTKEKLLERMQYGYKQKSLGR</sequence>
<protein>
    <recommendedName>
        <fullName evidence="4">Glycosyl transferase family 1 domain-containing protein</fullName>
    </recommendedName>
</protein>
<feature type="transmembrane region" description="Helical" evidence="3">
    <location>
        <begin position="101"/>
        <end position="129"/>
    </location>
</feature>
<keyword evidence="1" id="KW-0808">Transferase</keyword>
<dbReference type="SUPFAM" id="SSF53756">
    <property type="entry name" value="UDP-Glycosyltransferase/glycogen phosphorylase"/>
    <property type="match status" value="1"/>
</dbReference>
<evidence type="ECO:0000313" key="5">
    <source>
        <dbReference type="EMBL" id="KAE9451293.1"/>
    </source>
</evidence>
<feature type="compositionally biased region" description="Low complexity" evidence="2">
    <location>
        <begin position="20"/>
        <end position="29"/>
    </location>
</feature>
<evidence type="ECO:0000256" key="2">
    <source>
        <dbReference type="SAM" id="MobiDB-lite"/>
    </source>
</evidence>
<dbReference type="InterPro" id="IPR001296">
    <property type="entry name" value="Glyco_trans_1"/>
</dbReference>
<evidence type="ECO:0000256" key="1">
    <source>
        <dbReference type="ARBA" id="ARBA00022676"/>
    </source>
</evidence>
<keyword evidence="3" id="KW-1133">Transmembrane helix</keyword>
<dbReference type="EMBL" id="QEFC01002716">
    <property type="protein sequence ID" value="KAE9451293.1"/>
    <property type="molecule type" value="Genomic_DNA"/>
</dbReference>
<feature type="region of interest" description="Disordered" evidence="2">
    <location>
        <begin position="1"/>
        <end position="89"/>
    </location>
</feature>
<gene>
    <name evidence="5" type="ORF">C3L33_16813</name>
</gene>
<dbReference type="Pfam" id="PF00534">
    <property type="entry name" value="Glycos_transf_1"/>
    <property type="match status" value="1"/>
</dbReference>
<dbReference type="AlphaFoldDB" id="A0A6A4KUN1"/>
<proteinExistence type="predicted"/>
<keyword evidence="1" id="KW-0328">Glycosyltransferase</keyword>
<organism evidence="5 6">
    <name type="scientific">Rhododendron williamsianum</name>
    <dbReference type="NCBI Taxonomy" id="262921"/>
    <lineage>
        <taxon>Eukaryota</taxon>
        <taxon>Viridiplantae</taxon>
        <taxon>Streptophyta</taxon>
        <taxon>Embryophyta</taxon>
        <taxon>Tracheophyta</taxon>
        <taxon>Spermatophyta</taxon>
        <taxon>Magnoliopsida</taxon>
        <taxon>eudicotyledons</taxon>
        <taxon>Gunneridae</taxon>
        <taxon>Pentapetalae</taxon>
        <taxon>asterids</taxon>
        <taxon>Ericales</taxon>
        <taxon>Ericaceae</taxon>
        <taxon>Ericoideae</taxon>
        <taxon>Rhodoreae</taxon>
        <taxon>Rhododendron</taxon>
    </lineage>
</organism>
<dbReference type="GO" id="GO:0016757">
    <property type="term" value="F:glycosyltransferase activity"/>
    <property type="evidence" value="ECO:0007669"/>
    <property type="project" value="UniProtKB-KW"/>
</dbReference>
<comment type="caution">
    <text evidence="5">The sequence shown here is derived from an EMBL/GenBank/DDBJ whole genome shotgun (WGS) entry which is preliminary data.</text>
</comment>
<evidence type="ECO:0000259" key="4">
    <source>
        <dbReference type="Pfam" id="PF00534"/>
    </source>
</evidence>
<dbReference type="Gene3D" id="3.40.50.2000">
    <property type="entry name" value="Glycogen Phosphorylase B"/>
    <property type="match status" value="1"/>
</dbReference>
<feature type="domain" description="Glycosyl transferase family 1" evidence="4">
    <location>
        <begin position="426"/>
        <end position="547"/>
    </location>
</feature>
<dbReference type="PANTHER" id="PTHR46635:SF2">
    <property type="entry name" value="GLYCOSYL TRANSFERASE FAMILY 1 DOMAIN-CONTAINING PROTEIN"/>
    <property type="match status" value="1"/>
</dbReference>
<dbReference type="OrthoDB" id="1592604at2759"/>
<accession>A0A6A4KUN1</accession>
<dbReference type="PANTHER" id="PTHR46635">
    <property type="entry name" value="GLYCOSYL TRANSFERASE FAMILY 1 PROTEIN"/>
    <property type="match status" value="1"/>
</dbReference>
<name>A0A6A4KUN1_9ERIC</name>
<keyword evidence="3" id="KW-0472">Membrane</keyword>
<reference evidence="5 6" key="1">
    <citation type="journal article" date="2019" name="Genome Biol. Evol.">
        <title>The Rhododendron genome and chromosomal organization provide insight into shared whole-genome duplications across the heath family (Ericaceae).</title>
        <authorList>
            <person name="Soza V.L."/>
            <person name="Lindsley D."/>
            <person name="Waalkes A."/>
            <person name="Ramage E."/>
            <person name="Patwardhan R.P."/>
            <person name="Burton J.N."/>
            <person name="Adey A."/>
            <person name="Kumar A."/>
            <person name="Qiu R."/>
            <person name="Shendure J."/>
            <person name="Hall B."/>
        </authorList>
    </citation>
    <scope>NUCLEOTIDE SEQUENCE [LARGE SCALE GENOMIC DNA]</scope>
    <source>
        <strain evidence="5">RSF 1966-606</strain>
    </source>
</reference>
<evidence type="ECO:0000256" key="3">
    <source>
        <dbReference type="SAM" id="Phobius"/>
    </source>
</evidence>